<accession>A0A9P4MKZ7</accession>
<organism evidence="2 3">
    <name type="scientific">Myriangium duriaei CBS 260.36</name>
    <dbReference type="NCBI Taxonomy" id="1168546"/>
    <lineage>
        <taxon>Eukaryota</taxon>
        <taxon>Fungi</taxon>
        <taxon>Dikarya</taxon>
        <taxon>Ascomycota</taxon>
        <taxon>Pezizomycotina</taxon>
        <taxon>Dothideomycetes</taxon>
        <taxon>Dothideomycetidae</taxon>
        <taxon>Myriangiales</taxon>
        <taxon>Myriangiaceae</taxon>
        <taxon>Myriangium</taxon>
    </lineage>
</organism>
<feature type="compositionally biased region" description="Basic and acidic residues" evidence="1">
    <location>
        <begin position="138"/>
        <end position="154"/>
    </location>
</feature>
<protein>
    <submittedName>
        <fullName evidence="2">Uncharacterized protein</fullName>
    </submittedName>
</protein>
<dbReference type="EMBL" id="ML996084">
    <property type="protein sequence ID" value="KAF2153674.1"/>
    <property type="molecule type" value="Genomic_DNA"/>
</dbReference>
<evidence type="ECO:0000313" key="2">
    <source>
        <dbReference type="EMBL" id="KAF2153674.1"/>
    </source>
</evidence>
<comment type="caution">
    <text evidence="2">The sequence shown here is derived from an EMBL/GenBank/DDBJ whole genome shotgun (WGS) entry which is preliminary data.</text>
</comment>
<gene>
    <name evidence="2" type="ORF">K461DRAFT_114379</name>
</gene>
<sequence>MHCLFQCKSKVTRIQDIPNAAMLASILGSFFSHPWSVQRFTEVEPGRHVIVVWDQLRLSISRARLSKHNNCRRRTQGLCWACIGVQWHERFCSSWRQHHGRAHRKPPANFAQERRKFVKGQDTVTSPLTRGRPGAWPEIREANRGKDRTSLDAS</sequence>
<evidence type="ECO:0000313" key="3">
    <source>
        <dbReference type="Proteomes" id="UP000799439"/>
    </source>
</evidence>
<proteinExistence type="predicted"/>
<name>A0A9P4MKZ7_9PEZI</name>
<dbReference type="AlphaFoldDB" id="A0A9P4MKZ7"/>
<feature type="region of interest" description="Disordered" evidence="1">
    <location>
        <begin position="121"/>
        <end position="154"/>
    </location>
</feature>
<evidence type="ECO:0000256" key="1">
    <source>
        <dbReference type="SAM" id="MobiDB-lite"/>
    </source>
</evidence>
<keyword evidence="3" id="KW-1185">Reference proteome</keyword>
<dbReference type="Proteomes" id="UP000799439">
    <property type="component" value="Unassembled WGS sequence"/>
</dbReference>
<reference evidence="2" key="1">
    <citation type="journal article" date="2020" name="Stud. Mycol.">
        <title>101 Dothideomycetes genomes: a test case for predicting lifestyles and emergence of pathogens.</title>
        <authorList>
            <person name="Haridas S."/>
            <person name="Albert R."/>
            <person name="Binder M."/>
            <person name="Bloem J."/>
            <person name="Labutti K."/>
            <person name="Salamov A."/>
            <person name="Andreopoulos B."/>
            <person name="Baker S."/>
            <person name="Barry K."/>
            <person name="Bills G."/>
            <person name="Bluhm B."/>
            <person name="Cannon C."/>
            <person name="Castanera R."/>
            <person name="Culley D."/>
            <person name="Daum C."/>
            <person name="Ezra D."/>
            <person name="Gonzalez J."/>
            <person name="Henrissat B."/>
            <person name="Kuo A."/>
            <person name="Liang C."/>
            <person name="Lipzen A."/>
            <person name="Lutzoni F."/>
            <person name="Magnuson J."/>
            <person name="Mondo S."/>
            <person name="Nolan M."/>
            <person name="Ohm R."/>
            <person name="Pangilinan J."/>
            <person name="Park H.-J."/>
            <person name="Ramirez L."/>
            <person name="Alfaro M."/>
            <person name="Sun H."/>
            <person name="Tritt A."/>
            <person name="Yoshinaga Y."/>
            <person name="Zwiers L.-H."/>
            <person name="Turgeon B."/>
            <person name="Goodwin S."/>
            <person name="Spatafora J."/>
            <person name="Crous P."/>
            <person name="Grigoriev I."/>
        </authorList>
    </citation>
    <scope>NUCLEOTIDE SEQUENCE</scope>
    <source>
        <strain evidence="2">CBS 260.36</strain>
    </source>
</reference>